<proteinExistence type="predicted"/>
<comment type="caution">
    <text evidence="1">The sequence shown here is derived from an EMBL/GenBank/DDBJ whole genome shotgun (WGS) entry which is preliminary data.</text>
</comment>
<keyword evidence="2" id="KW-1185">Reference proteome</keyword>
<evidence type="ECO:0000313" key="1">
    <source>
        <dbReference type="EMBL" id="MFB5681145.1"/>
    </source>
</evidence>
<accession>A0ABV5B6I3</accession>
<organism evidence="1 2">
    <name type="scientific">Paenibacillus terreus</name>
    <dbReference type="NCBI Taxonomy" id="1387834"/>
    <lineage>
        <taxon>Bacteria</taxon>
        <taxon>Bacillati</taxon>
        <taxon>Bacillota</taxon>
        <taxon>Bacilli</taxon>
        <taxon>Bacillales</taxon>
        <taxon>Paenibacillaceae</taxon>
        <taxon>Paenibacillus</taxon>
    </lineage>
</organism>
<dbReference type="EMBL" id="JBHILM010000008">
    <property type="protein sequence ID" value="MFB5681145.1"/>
    <property type="molecule type" value="Genomic_DNA"/>
</dbReference>
<dbReference type="RefSeq" id="WP_375524935.1">
    <property type="nucleotide sequence ID" value="NZ_JBHILM010000008.1"/>
</dbReference>
<protein>
    <submittedName>
        <fullName evidence="1">Uncharacterized protein</fullName>
    </submittedName>
</protein>
<evidence type="ECO:0000313" key="2">
    <source>
        <dbReference type="Proteomes" id="UP001580407"/>
    </source>
</evidence>
<name>A0ABV5B6I3_9BACL</name>
<dbReference type="Proteomes" id="UP001580407">
    <property type="component" value="Unassembled WGS sequence"/>
</dbReference>
<gene>
    <name evidence="1" type="ORF">ACE3NQ_09505</name>
</gene>
<sequence length="265" mass="30045">MYTGAALYQTESISPTEAFRLGEAFFHAMGVIKITDGGYYKLLEDGDHDGDFDLEEVSAEALKEKLYDGEADTFWLYGNVSDPWSASFHYATGRFGSFPHIQLQFAKPLKELYPAITGWLKEAAQQFSFPYGILYEAASPIRTLNYAEGHNLTTLFPNENGFAWSRETPGLYEGQARYTGQMLRMVYPCNLLNHRHLHLQIGDTALKDWIFGMKTRGSLIQVGDDMWMWEAPSEQLAELNKTLGEAGLLVAWRPEAPRKAKRRLP</sequence>
<reference evidence="1 2" key="1">
    <citation type="submission" date="2024-09" db="EMBL/GenBank/DDBJ databases">
        <authorList>
            <person name="Ruan L."/>
        </authorList>
    </citation>
    <scope>NUCLEOTIDE SEQUENCE [LARGE SCALE GENOMIC DNA]</scope>
    <source>
        <strain evidence="1 2">D33</strain>
    </source>
</reference>